<name>X1NPY6_9ZZZZ</name>
<evidence type="ECO:0000313" key="1">
    <source>
        <dbReference type="EMBL" id="GAI46077.1"/>
    </source>
</evidence>
<proteinExistence type="predicted"/>
<dbReference type="AlphaFoldDB" id="X1NPY6"/>
<protein>
    <submittedName>
        <fullName evidence="1">Uncharacterized protein</fullName>
    </submittedName>
</protein>
<organism evidence="1">
    <name type="scientific">marine sediment metagenome</name>
    <dbReference type="NCBI Taxonomy" id="412755"/>
    <lineage>
        <taxon>unclassified sequences</taxon>
        <taxon>metagenomes</taxon>
        <taxon>ecological metagenomes</taxon>
    </lineage>
</organism>
<sequence>MFRLLALVTRHWIMEPWHKDEIAYAKALGKPFALAIEKGIDPGNWFDGCNVIDRITFDRDNLNDKGITDWLKSVRDYLITKKGSKS</sequence>
<comment type="caution">
    <text evidence="1">The sequence shown here is derived from an EMBL/GenBank/DDBJ whole genome shotgun (WGS) entry which is preliminary data.</text>
</comment>
<accession>X1NPY6</accession>
<gene>
    <name evidence="1" type="ORF">S06H3_43509</name>
</gene>
<reference evidence="1" key="1">
    <citation type="journal article" date="2014" name="Front. Microbiol.">
        <title>High frequency of phylogenetically diverse reductive dehalogenase-homologous genes in deep subseafloor sedimentary metagenomes.</title>
        <authorList>
            <person name="Kawai M."/>
            <person name="Futagami T."/>
            <person name="Toyoda A."/>
            <person name="Takaki Y."/>
            <person name="Nishi S."/>
            <person name="Hori S."/>
            <person name="Arai W."/>
            <person name="Tsubouchi T."/>
            <person name="Morono Y."/>
            <person name="Uchiyama I."/>
            <person name="Ito T."/>
            <person name="Fujiyama A."/>
            <person name="Inagaki F."/>
            <person name="Takami H."/>
        </authorList>
    </citation>
    <scope>NUCLEOTIDE SEQUENCE</scope>
    <source>
        <strain evidence="1">Expedition CK06-06</strain>
    </source>
</reference>
<dbReference type="EMBL" id="BARV01026996">
    <property type="protein sequence ID" value="GAI46077.1"/>
    <property type="molecule type" value="Genomic_DNA"/>
</dbReference>